<evidence type="ECO:0000313" key="3">
    <source>
        <dbReference type="Proteomes" id="UP000613580"/>
    </source>
</evidence>
<organism evidence="2 3">
    <name type="scientific">Mycena chlorophos</name>
    <name type="common">Agaric fungus</name>
    <name type="synonym">Agaricus chlorophos</name>
    <dbReference type="NCBI Taxonomy" id="658473"/>
    <lineage>
        <taxon>Eukaryota</taxon>
        <taxon>Fungi</taxon>
        <taxon>Dikarya</taxon>
        <taxon>Basidiomycota</taxon>
        <taxon>Agaricomycotina</taxon>
        <taxon>Agaricomycetes</taxon>
        <taxon>Agaricomycetidae</taxon>
        <taxon>Agaricales</taxon>
        <taxon>Marasmiineae</taxon>
        <taxon>Mycenaceae</taxon>
        <taxon>Mycena</taxon>
    </lineage>
</organism>
<accession>A0A8H6SE53</accession>
<dbReference type="EMBL" id="JACAZE010000017">
    <property type="protein sequence ID" value="KAF7296200.1"/>
    <property type="molecule type" value="Genomic_DNA"/>
</dbReference>
<comment type="caution">
    <text evidence="2">The sequence shown here is derived from an EMBL/GenBank/DDBJ whole genome shotgun (WGS) entry which is preliminary data.</text>
</comment>
<name>A0A8H6SE53_MYCCL</name>
<proteinExistence type="predicted"/>
<reference evidence="2" key="1">
    <citation type="submission" date="2020-05" db="EMBL/GenBank/DDBJ databases">
        <title>Mycena genomes resolve the evolution of fungal bioluminescence.</title>
        <authorList>
            <person name="Tsai I.J."/>
        </authorList>
    </citation>
    <scope>NUCLEOTIDE SEQUENCE</scope>
    <source>
        <strain evidence="2">110903Hualien_Pintung</strain>
    </source>
</reference>
<feature type="region of interest" description="Disordered" evidence="1">
    <location>
        <begin position="559"/>
        <end position="597"/>
    </location>
</feature>
<feature type="compositionally biased region" description="Pro residues" evidence="1">
    <location>
        <begin position="569"/>
        <end position="578"/>
    </location>
</feature>
<gene>
    <name evidence="2" type="ORF">HMN09_01088700</name>
</gene>
<protein>
    <submittedName>
        <fullName evidence="2">Uncharacterized protein</fullName>
    </submittedName>
</protein>
<dbReference type="AlphaFoldDB" id="A0A8H6SE53"/>
<evidence type="ECO:0000256" key="1">
    <source>
        <dbReference type="SAM" id="MobiDB-lite"/>
    </source>
</evidence>
<dbReference type="OrthoDB" id="3246627at2759"/>
<sequence length="597" mass="67294">METRPDRRGAWPKRLETPGETLKEVFELAEFQRRWIGEKYDQAGGFEAYMKLPEDEKAARDVAAYHAMLHELGEAELAKLDNADRRLLTLWVWTGCCMHKEQNSFKGGNTHMNSGWKELGLPGPIPLANKECAEAVRAYDLRRLEGSAFGGAKAAALMAMICNNPIDTRGQGDLHTIYFEAKLDTRIKHFAQTSKSAGSFGDAACDMIAQLELYREFLEVVSKLKSKQTWTNIEKNVYDGLYDPPTLTELAVLAIYHLFVGSPSHARAVRQPEEVALNAIQLGDLHAQMRDHCDKLVANPDLVLEAESETYELAAFDGKPLPRDDVMRQIKKLRADGQLPHLEQMLVRFLTGAKATDKGRIWLPATNDHNEGALGGFIVYLRTHPSASLLVANAIAMYKRNHTQDWMNAWFSAEDHQHLIREARKLDSAGLEKQLKLSQHQHNQRILAQKKQKDEESRAKEQAIQIALDAIPLIQSVADVEGMTVDRLKEQLEKLRRLYPGKNPPVNIPKKSHVPKKDDMKKALIASFTASRPCHLQHRLECSHLHLTTQHAADDPLSKSLSRALSLPPDLPTHPVPQAPYTRMGSWVSSRKTREKN</sequence>
<evidence type="ECO:0000313" key="2">
    <source>
        <dbReference type="EMBL" id="KAF7296200.1"/>
    </source>
</evidence>
<keyword evidence="3" id="KW-1185">Reference proteome</keyword>
<dbReference type="Proteomes" id="UP000613580">
    <property type="component" value="Unassembled WGS sequence"/>
</dbReference>